<dbReference type="SUPFAM" id="SSF53955">
    <property type="entry name" value="Lysozyme-like"/>
    <property type="match status" value="1"/>
</dbReference>
<dbReference type="Proteomes" id="UP000290637">
    <property type="component" value="Chromosome"/>
</dbReference>
<keyword evidence="1" id="KW-0732">Signal</keyword>
<dbReference type="PROSITE" id="PS51257">
    <property type="entry name" value="PROKAR_LIPOPROTEIN"/>
    <property type="match status" value="1"/>
</dbReference>
<protein>
    <submittedName>
        <fullName evidence="3">Lytic transglycosylase</fullName>
    </submittedName>
</protein>
<dbReference type="InterPro" id="IPR023346">
    <property type="entry name" value="Lysozyme-like_dom_sf"/>
</dbReference>
<keyword evidence="4" id="KW-1185">Reference proteome</keyword>
<dbReference type="OrthoDB" id="9808681at2"/>
<name>A0A4P6L3X2_9BURK</name>
<evidence type="ECO:0000259" key="2">
    <source>
        <dbReference type="Pfam" id="PF01464"/>
    </source>
</evidence>
<reference evidence="3 4" key="1">
    <citation type="submission" date="2019-02" db="EMBL/GenBank/DDBJ databases">
        <title>Draft Genome Sequences of Six Type Strains of the Genus Massilia.</title>
        <authorList>
            <person name="Miess H."/>
            <person name="Frediansyhah A."/>
            <person name="Gross H."/>
        </authorList>
    </citation>
    <scope>NUCLEOTIDE SEQUENCE [LARGE SCALE GENOMIC DNA]</scope>
    <source>
        <strain evidence="3 4">DSM 17473</strain>
    </source>
</reference>
<dbReference type="Pfam" id="PF01464">
    <property type="entry name" value="SLT"/>
    <property type="match status" value="1"/>
</dbReference>
<accession>A0A4P6L3X2</accession>
<evidence type="ECO:0000313" key="3">
    <source>
        <dbReference type="EMBL" id="QBE66280.1"/>
    </source>
</evidence>
<feature type="chain" id="PRO_5020271469" evidence="1">
    <location>
        <begin position="22"/>
        <end position="187"/>
    </location>
</feature>
<dbReference type="EMBL" id="CP035913">
    <property type="protein sequence ID" value="QBE66280.1"/>
    <property type="molecule type" value="Genomic_DNA"/>
</dbReference>
<gene>
    <name evidence="3" type="ORF">EWM63_27605</name>
</gene>
<dbReference type="CDD" id="cd13400">
    <property type="entry name" value="LT_IagB-like"/>
    <property type="match status" value="1"/>
</dbReference>
<feature type="domain" description="Transglycosylase SLT" evidence="2">
    <location>
        <begin position="22"/>
        <end position="120"/>
    </location>
</feature>
<proteinExistence type="predicted"/>
<sequence length="187" mass="20755">MRFSIRSTVPLLVLIPGLASACWEQAAKKHNVPTVLLLAIADTESGMNPAAVNNSHVRRTKTVDIGYMQVNSDPRVLRNLGVSKQDLFEPCTNINAGARILSEKIARHGYTWEAVGAYNAACVAMTAEQCLRTRMRYAWRVYRSLMRRLAPSQPESTWLAAAAPLYSVSLRSTTPPSRAELKWAQAR</sequence>
<evidence type="ECO:0000256" key="1">
    <source>
        <dbReference type="SAM" id="SignalP"/>
    </source>
</evidence>
<dbReference type="Gene3D" id="1.10.530.10">
    <property type="match status" value="1"/>
</dbReference>
<dbReference type="InterPro" id="IPR008258">
    <property type="entry name" value="Transglycosylase_SLT_dom_1"/>
</dbReference>
<dbReference type="RefSeq" id="WP_130189388.1">
    <property type="nucleotide sequence ID" value="NZ_CP035913.1"/>
</dbReference>
<evidence type="ECO:0000313" key="4">
    <source>
        <dbReference type="Proteomes" id="UP000290637"/>
    </source>
</evidence>
<dbReference type="AlphaFoldDB" id="A0A4P6L3X2"/>
<feature type="signal peptide" evidence="1">
    <location>
        <begin position="1"/>
        <end position="21"/>
    </location>
</feature>
<organism evidence="3 4">
    <name type="scientific">Pseudoduganella lutea</name>
    <dbReference type="NCBI Taxonomy" id="321985"/>
    <lineage>
        <taxon>Bacteria</taxon>
        <taxon>Pseudomonadati</taxon>
        <taxon>Pseudomonadota</taxon>
        <taxon>Betaproteobacteria</taxon>
        <taxon>Burkholderiales</taxon>
        <taxon>Oxalobacteraceae</taxon>
        <taxon>Telluria group</taxon>
        <taxon>Pseudoduganella</taxon>
    </lineage>
</organism>
<dbReference type="KEGG" id="plue:EWM63_27605"/>